<reference evidence="10 11" key="1">
    <citation type="submission" date="2018-01" db="EMBL/GenBank/DDBJ databases">
        <title>Complete genome sequences of the type strains of Marinobacter flavimaris and Marinobacter maroccanus.</title>
        <authorList>
            <person name="Palau M."/>
            <person name="Boujida N."/>
            <person name="Manresa A."/>
            <person name="Minana-Galbis D."/>
        </authorList>
    </citation>
    <scope>NUCLEOTIDE SEQUENCE [LARGE SCALE GENOMIC DNA]</scope>
    <source>
        <strain evidence="10 11">N4</strain>
    </source>
</reference>
<comment type="similarity">
    <text evidence="7">Belongs to the binding-protein-dependent transport system permease family.</text>
</comment>
<evidence type="ECO:0000256" key="5">
    <source>
        <dbReference type="ARBA" id="ARBA00022989"/>
    </source>
</evidence>
<dbReference type="Pfam" id="PF00528">
    <property type="entry name" value="BPD_transp_1"/>
    <property type="match status" value="1"/>
</dbReference>
<organism evidence="10 11">
    <name type="scientific">Marinobacter maroccanus</name>
    <dbReference type="NCBI Taxonomy" id="2055143"/>
    <lineage>
        <taxon>Bacteria</taxon>
        <taxon>Pseudomonadati</taxon>
        <taxon>Pseudomonadota</taxon>
        <taxon>Gammaproteobacteria</taxon>
        <taxon>Pseudomonadales</taxon>
        <taxon>Marinobacteraceae</taxon>
        <taxon>Marinobacter</taxon>
    </lineage>
</organism>
<dbReference type="Gene3D" id="1.10.3720.10">
    <property type="entry name" value="MetI-like"/>
    <property type="match status" value="1"/>
</dbReference>
<dbReference type="GO" id="GO:0005886">
    <property type="term" value="C:plasma membrane"/>
    <property type="evidence" value="ECO:0007669"/>
    <property type="project" value="UniProtKB-SubCell"/>
</dbReference>
<dbReference type="AlphaFoldDB" id="A0A2S5ZC89"/>
<dbReference type="Proteomes" id="UP000239917">
    <property type="component" value="Unassembled WGS sequence"/>
</dbReference>
<feature type="region of interest" description="Disordered" evidence="8">
    <location>
        <begin position="1"/>
        <end position="26"/>
    </location>
</feature>
<feature type="transmembrane region" description="Helical" evidence="7">
    <location>
        <begin position="239"/>
        <end position="261"/>
    </location>
</feature>
<dbReference type="OrthoDB" id="9785347at2"/>
<accession>A0A2S5ZC89</accession>
<keyword evidence="4 7" id="KW-0812">Transmembrane</keyword>
<keyword evidence="5 7" id="KW-1133">Transmembrane helix</keyword>
<proteinExistence type="inferred from homology"/>
<evidence type="ECO:0000256" key="4">
    <source>
        <dbReference type="ARBA" id="ARBA00022692"/>
    </source>
</evidence>
<dbReference type="GO" id="GO:0055085">
    <property type="term" value="P:transmembrane transport"/>
    <property type="evidence" value="ECO:0007669"/>
    <property type="project" value="InterPro"/>
</dbReference>
<gene>
    <name evidence="10" type="ORF">KEHDKFFH_06335</name>
</gene>
<feature type="domain" description="ABC transmembrane type-1" evidence="9">
    <location>
        <begin position="106"/>
        <end position="320"/>
    </location>
</feature>
<feature type="transmembrane region" description="Helical" evidence="7">
    <location>
        <begin position="110"/>
        <end position="131"/>
    </location>
</feature>
<comment type="caution">
    <text evidence="10">The sequence shown here is derived from an EMBL/GenBank/DDBJ whole genome shotgun (WGS) entry which is preliminary data.</text>
</comment>
<feature type="transmembrane region" description="Helical" evidence="7">
    <location>
        <begin position="143"/>
        <end position="163"/>
    </location>
</feature>
<keyword evidence="2 7" id="KW-0813">Transport</keyword>
<name>A0A2S5ZC89_9GAMM</name>
<dbReference type="PROSITE" id="PS50928">
    <property type="entry name" value="ABC_TM1"/>
    <property type="match status" value="1"/>
</dbReference>
<protein>
    <submittedName>
        <fullName evidence="10">ABC transporter permease</fullName>
    </submittedName>
</protein>
<feature type="transmembrane region" description="Helical" evidence="7">
    <location>
        <begin position="193"/>
        <end position="218"/>
    </location>
</feature>
<dbReference type="InterPro" id="IPR035906">
    <property type="entry name" value="MetI-like_sf"/>
</dbReference>
<keyword evidence="3" id="KW-1003">Cell membrane</keyword>
<dbReference type="PANTHER" id="PTHR43005">
    <property type="entry name" value="BLR7065 PROTEIN"/>
    <property type="match status" value="1"/>
</dbReference>
<comment type="subcellular location">
    <subcellularLocation>
        <location evidence="1 7">Cell membrane</location>
        <topology evidence="1 7">Multi-pass membrane protein</topology>
    </subcellularLocation>
</comment>
<evidence type="ECO:0000313" key="10">
    <source>
        <dbReference type="EMBL" id="PPI84822.1"/>
    </source>
</evidence>
<dbReference type="PANTHER" id="PTHR43005:SF2">
    <property type="entry name" value="INTEGRAL MEMBRANE SUGAR TRANSPORT PROTEIN"/>
    <property type="match status" value="1"/>
</dbReference>
<dbReference type="InterPro" id="IPR000515">
    <property type="entry name" value="MetI-like"/>
</dbReference>
<keyword evidence="11" id="KW-1185">Reference proteome</keyword>
<dbReference type="CDD" id="cd06261">
    <property type="entry name" value="TM_PBP2"/>
    <property type="match status" value="1"/>
</dbReference>
<evidence type="ECO:0000256" key="3">
    <source>
        <dbReference type="ARBA" id="ARBA00022475"/>
    </source>
</evidence>
<evidence type="ECO:0000256" key="7">
    <source>
        <dbReference type="RuleBase" id="RU363032"/>
    </source>
</evidence>
<feature type="transmembrane region" description="Helical" evidence="7">
    <location>
        <begin position="299"/>
        <end position="321"/>
    </location>
</feature>
<evidence type="ECO:0000256" key="1">
    <source>
        <dbReference type="ARBA" id="ARBA00004651"/>
    </source>
</evidence>
<keyword evidence="6 7" id="KW-0472">Membrane</keyword>
<evidence type="ECO:0000259" key="9">
    <source>
        <dbReference type="PROSITE" id="PS50928"/>
    </source>
</evidence>
<dbReference type="RefSeq" id="WP_104321135.1">
    <property type="nucleotide sequence ID" value="NZ_PSSX01000004.1"/>
</dbReference>
<evidence type="ECO:0000256" key="8">
    <source>
        <dbReference type="SAM" id="MobiDB-lite"/>
    </source>
</evidence>
<evidence type="ECO:0000256" key="6">
    <source>
        <dbReference type="ARBA" id="ARBA00023136"/>
    </source>
</evidence>
<evidence type="ECO:0000313" key="11">
    <source>
        <dbReference type="Proteomes" id="UP000239917"/>
    </source>
</evidence>
<dbReference type="SUPFAM" id="SSF161098">
    <property type="entry name" value="MetI-like"/>
    <property type="match status" value="1"/>
</dbReference>
<sequence length="330" mass="36559">MAHTTPAPVETAAGGKSPARALPAKRQASRVRRQRLRAAWLFLIPMLVVLAAVAGWPLMRTIWFSFTDASFSNISEYGLVGFENYLVYDNGAWYGVLADPTWWNAVWNTLFFTVVSVGMETVLGLIIALTLNAQFRGRGWVRAATLIPWAVPTIVSAKMWGWMLHDQFGIINEMLLGIGLISEPLNWTANADLSMWAVIMVDVWKTTPFMALLTLAALQMLPSDCYEAAKVDGIHPVRVFFKVTLPLILPALMVAIIFRVLDALRVFDVIYVLTSNSADTMSMSVYARQQLVEFQDVGYGSAASTVLFLVIALLTISYLYLGRKQIGGEA</sequence>
<feature type="transmembrane region" description="Helical" evidence="7">
    <location>
        <begin position="38"/>
        <end position="59"/>
    </location>
</feature>
<evidence type="ECO:0000256" key="2">
    <source>
        <dbReference type="ARBA" id="ARBA00022448"/>
    </source>
</evidence>
<dbReference type="EMBL" id="PSSX01000004">
    <property type="protein sequence ID" value="PPI84822.1"/>
    <property type="molecule type" value="Genomic_DNA"/>
</dbReference>